<accession>A0A060SX99</accession>
<feature type="compositionally biased region" description="Acidic residues" evidence="8">
    <location>
        <begin position="212"/>
        <end position="221"/>
    </location>
</feature>
<dbReference type="InterPro" id="IPR045113">
    <property type="entry name" value="Rpb7-like"/>
</dbReference>
<protein>
    <recommendedName>
        <fullName evidence="7">DNA-directed RNA polymerase subunit</fullName>
    </recommendedName>
</protein>
<dbReference type="AlphaFoldDB" id="A0A060SX99"/>
<name>A0A060SX99_BLAAD</name>
<comment type="similarity">
    <text evidence="2">Belongs to the eukaryotic RPA43 RNA polymerase subunit family.</text>
</comment>
<dbReference type="GO" id="GO:0006362">
    <property type="term" value="P:transcription elongation by RNA polymerase I"/>
    <property type="evidence" value="ECO:0007669"/>
    <property type="project" value="UniProtKB-ARBA"/>
</dbReference>
<evidence type="ECO:0000256" key="6">
    <source>
        <dbReference type="ARBA" id="ARBA00023242"/>
    </source>
</evidence>
<evidence type="ECO:0000256" key="2">
    <source>
        <dbReference type="ARBA" id="ARBA00005930"/>
    </source>
</evidence>
<dbReference type="InterPro" id="IPR036898">
    <property type="entry name" value="RNA_pol_Rpb7-like_N_sf"/>
</dbReference>
<evidence type="ECO:0000259" key="10">
    <source>
        <dbReference type="Pfam" id="PF17875"/>
    </source>
</evidence>
<evidence type="ECO:0000256" key="1">
    <source>
        <dbReference type="ARBA" id="ARBA00004604"/>
    </source>
</evidence>
<comment type="function">
    <text evidence="7">DNA-dependent RNA polymerase which catalyzes the transcription of DNA into RNA using the four ribonucleoside triphosphates as substrates.</text>
</comment>
<keyword evidence="5 7" id="KW-0804">Transcription</keyword>
<evidence type="ECO:0000256" key="7">
    <source>
        <dbReference type="RuleBase" id="RU369086"/>
    </source>
</evidence>
<evidence type="ECO:0000256" key="5">
    <source>
        <dbReference type="ARBA" id="ARBA00023163"/>
    </source>
</evidence>
<dbReference type="Pfam" id="PF17875">
    <property type="entry name" value="RPA43_OB"/>
    <property type="match status" value="1"/>
</dbReference>
<evidence type="ECO:0000259" key="9">
    <source>
        <dbReference type="Pfam" id="PF03876"/>
    </source>
</evidence>
<gene>
    <name evidence="11" type="ORF">GNLVRS02_ARAD1A11660g</name>
</gene>
<organism evidence="11">
    <name type="scientific">Blastobotrys adeninivorans</name>
    <name type="common">Yeast</name>
    <name type="synonym">Arxula adeninivorans</name>
    <dbReference type="NCBI Taxonomy" id="409370"/>
    <lineage>
        <taxon>Eukaryota</taxon>
        <taxon>Fungi</taxon>
        <taxon>Dikarya</taxon>
        <taxon>Ascomycota</taxon>
        <taxon>Saccharomycotina</taxon>
        <taxon>Dipodascomycetes</taxon>
        <taxon>Dipodascales</taxon>
        <taxon>Trichomonascaceae</taxon>
        <taxon>Blastobotrys</taxon>
    </lineage>
</organism>
<comment type="subcellular location">
    <subcellularLocation>
        <location evidence="1">Nucleus</location>
        <location evidence="1">Nucleolus</location>
    </subcellularLocation>
</comment>
<feature type="domain" description="RPA43 OB" evidence="10">
    <location>
        <begin position="167"/>
        <end position="267"/>
    </location>
</feature>
<feature type="compositionally biased region" description="Polar residues" evidence="8">
    <location>
        <begin position="284"/>
        <end position="293"/>
    </location>
</feature>
<dbReference type="Gene3D" id="2.40.50.1060">
    <property type="match status" value="1"/>
</dbReference>
<dbReference type="Pfam" id="PF03876">
    <property type="entry name" value="SHS2_Rpb7-N"/>
    <property type="match status" value="1"/>
</dbReference>
<dbReference type="FunFam" id="3.30.1490.120:FF:000004">
    <property type="entry name" value="RNA polymerase I subunit Rpa43"/>
    <property type="match status" value="1"/>
</dbReference>
<feature type="domain" description="RNA polymerase Rpb7-like N-terminal" evidence="9">
    <location>
        <begin position="81"/>
        <end position="152"/>
    </location>
</feature>
<evidence type="ECO:0000256" key="4">
    <source>
        <dbReference type="ARBA" id="ARBA00022553"/>
    </source>
</evidence>
<proteinExistence type="inferred from homology"/>
<keyword evidence="6 7" id="KW-0539">Nucleus</keyword>
<reference evidence="11" key="1">
    <citation type="submission" date="2014-02" db="EMBL/GenBank/DDBJ databases">
        <authorList>
            <person name="Genoscope - CEA"/>
        </authorList>
    </citation>
    <scope>NUCLEOTIDE SEQUENCE</scope>
    <source>
        <strain evidence="11">LS3</strain>
    </source>
</reference>
<dbReference type="GO" id="GO:0006361">
    <property type="term" value="P:transcription initiation at RNA polymerase I promoter"/>
    <property type="evidence" value="ECO:0007669"/>
    <property type="project" value="UniProtKB-ARBA"/>
</dbReference>
<dbReference type="Gene3D" id="3.30.1490.120">
    <property type="entry name" value="RNA polymerase Rpb7-like, N-terminal domain"/>
    <property type="match status" value="1"/>
</dbReference>
<dbReference type="PANTHER" id="PTHR12709">
    <property type="entry name" value="DNA-DIRECTED RNA POLYMERASE II, III"/>
    <property type="match status" value="1"/>
</dbReference>
<dbReference type="InterPro" id="IPR041901">
    <property type="entry name" value="RNAP_I_Rpa43_N"/>
</dbReference>
<dbReference type="GO" id="GO:0005736">
    <property type="term" value="C:RNA polymerase I complex"/>
    <property type="evidence" value="ECO:0007669"/>
    <property type="project" value="UniProtKB-ARBA"/>
</dbReference>
<evidence type="ECO:0000313" key="11">
    <source>
        <dbReference type="EMBL" id="CDP33540.1"/>
    </source>
</evidence>
<keyword evidence="4" id="KW-0597">Phosphoprotein</keyword>
<feature type="region of interest" description="Disordered" evidence="8">
    <location>
        <begin position="209"/>
        <end position="239"/>
    </location>
</feature>
<evidence type="ECO:0000256" key="3">
    <source>
        <dbReference type="ARBA" id="ARBA00022478"/>
    </source>
</evidence>
<dbReference type="PANTHER" id="PTHR12709:SF5">
    <property type="entry name" value="DNA-DIRECTED RNA POLYMERASE I SUBUNIT RPA43"/>
    <property type="match status" value="1"/>
</dbReference>
<evidence type="ECO:0000256" key="8">
    <source>
        <dbReference type="SAM" id="MobiDB-lite"/>
    </source>
</evidence>
<dbReference type="InterPro" id="IPR005576">
    <property type="entry name" value="Rpb7-like_N"/>
</dbReference>
<sequence>MLSLTRRTCRSLPCGSKRFNCRGLKFLIKKIIDKGGIMETRKRKTSVDGRVAKRQKTSFVESTNPKNEDGISQCFHRVRTSMYVSLAPIYVFEPEKGVKVQHLDPLLMTYFAPVKGVVLAHYNLQFCGQDEQKDKDEEGSQPVVAKIMYDSPFAFMWISVDLLVWSPQAGDVLEGYINLQSPSHIGLLVHDTFNATIKRDAIPRDWVFEPSQVDEEQEGEEEKAGTGTSGPRSLGHWIDSSGQRIDGKVQFTVRSFNVSGRTVSVQGFLGSRDLSDRALEPQSVSLPPAQQTPAKGKHVTFEDEPSSSSSSEDGSVGTATNNNSEAEDSAPTYVDGDSDDESDDD</sequence>
<dbReference type="CDD" id="cd04328">
    <property type="entry name" value="RNAP_I_Rpa43_N"/>
    <property type="match status" value="1"/>
</dbReference>
<feature type="compositionally biased region" description="Acidic residues" evidence="8">
    <location>
        <begin position="336"/>
        <end position="345"/>
    </location>
</feature>
<keyword evidence="3 7" id="KW-0240">DNA-directed RNA polymerase</keyword>
<dbReference type="PhylomeDB" id="A0A060SX99"/>
<feature type="region of interest" description="Disordered" evidence="8">
    <location>
        <begin position="284"/>
        <end position="345"/>
    </location>
</feature>
<dbReference type="EMBL" id="HG937691">
    <property type="protein sequence ID" value="CDP33540.1"/>
    <property type="molecule type" value="Genomic_DNA"/>
</dbReference>
<reference evidence="11" key="2">
    <citation type="submission" date="2014-06" db="EMBL/GenBank/DDBJ databases">
        <title>The complete genome of Blastobotrys (Arxula) adeninivorans LS3 - a yeast of biotechnological interest.</title>
        <authorList>
            <person name="Kunze G."/>
            <person name="Gaillardin C."/>
            <person name="Czernicka M."/>
            <person name="Durrens P."/>
            <person name="Martin T."/>
            <person name="Boer E."/>
            <person name="Gabaldon T."/>
            <person name="Cruz J."/>
            <person name="Talla E."/>
            <person name="Marck C."/>
            <person name="Goffeau A."/>
            <person name="Barbe V."/>
            <person name="Baret P."/>
            <person name="Baronian K."/>
            <person name="Beier S."/>
            <person name="Bleykasten C."/>
            <person name="Bode R."/>
            <person name="Casaregola S."/>
            <person name="Despons L."/>
            <person name="Fairhead C."/>
            <person name="Giersberg M."/>
            <person name="Gierski P."/>
            <person name="Hahnel U."/>
            <person name="Hartmann A."/>
            <person name="Jankowska D."/>
            <person name="Jubin C."/>
            <person name="Jung P."/>
            <person name="Lafontaine I."/>
            <person name="Leh-Louis V."/>
            <person name="Lemaire M."/>
            <person name="Marcet-Houben M."/>
            <person name="Mascher M."/>
            <person name="Morel G."/>
            <person name="Richard G.-F."/>
            <person name="Riechen J."/>
            <person name="Sacerdot C."/>
            <person name="Sarkar A."/>
            <person name="Savel G."/>
            <person name="Schacherer J."/>
            <person name="Sherman D."/>
            <person name="Straub M.-L."/>
            <person name="Stein N."/>
            <person name="Thierry A."/>
            <person name="Trautwein-Schult A."/>
            <person name="Westhof E."/>
            <person name="Worch S."/>
            <person name="Dujon B."/>
            <person name="Souciet J.-L."/>
            <person name="Wincker P."/>
            <person name="Scholz U."/>
            <person name="Neuveglise N."/>
        </authorList>
    </citation>
    <scope>NUCLEOTIDE SEQUENCE</scope>
    <source>
        <strain evidence="11">LS3</strain>
    </source>
</reference>
<dbReference type="InterPro" id="IPR041178">
    <property type="entry name" value="RPA43_OB"/>
</dbReference>